<feature type="transmembrane region" description="Helical" evidence="1">
    <location>
        <begin position="39"/>
        <end position="63"/>
    </location>
</feature>
<reference evidence="3" key="1">
    <citation type="submission" date="2022-11" db="UniProtKB">
        <authorList>
            <consortium name="WormBaseParasite"/>
        </authorList>
    </citation>
    <scope>IDENTIFICATION</scope>
</reference>
<name>A0A915E049_9BILA</name>
<dbReference type="Proteomes" id="UP000887574">
    <property type="component" value="Unplaced"/>
</dbReference>
<keyword evidence="2" id="KW-1185">Reference proteome</keyword>
<dbReference type="WBParaSite" id="jg24776">
    <property type="protein sequence ID" value="jg24776"/>
    <property type="gene ID" value="jg24776"/>
</dbReference>
<proteinExistence type="predicted"/>
<keyword evidence="1" id="KW-0472">Membrane</keyword>
<protein>
    <submittedName>
        <fullName evidence="3">Uncharacterized protein</fullName>
    </submittedName>
</protein>
<keyword evidence="1" id="KW-0812">Transmembrane</keyword>
<evidence type="ECO:0000313" key="2">
    <source>
        <dbReference type="Proteomes" id="UP000887574"/>
    </source>
</evidence>
<keyword evidence="1" id="KW-1133">Transmembrane helix</keyword>
<evidence type="ECO:0000313" key="3">
    <source>
        <dbReference type="WBParaSite" id="jg24776"/>
    </source>
</evidence>
<dbReference type="AlphaFoldDB" id="A0A915E049"/>
<accession>A0A915E049</accession>
<organism evidence="2 3">
    <name type="scientific">Ditylenchus dipsaci</name>
    <dbReference type="NCBI Taxonomy" id="166011"/>
    <lineage>
        <taxon>Eukaryota</taxon>
        <taxon>Metazoa</taxon>
        <taxon>Ecdysozoa</taxon>
        <taxon>Nematoda</taxon>
        <taxon>Chromadorea</taxon>
        <taxon>Rhabditida</taxon>
        <taxon>Tylenchina</taxon>
        <taxon>Tylenchomorpha</taxon>
        <taxon>Sphaerularioidea</taxon>
        <taxon>Anguinidae</taxon>
        <taxon>Anguininae</taxon>
        <taxon>Ditylenchus</taxon>
    </lineage>
</organism>
<evidence type="ECO:0000256" key="1">
    <source>
        <dbReference type="SAM" id="Phobius"/>
    </source>
</evidence>
<sequence>MFSCSSSLTVVVGVLMDVNTTVAVVVCWTVGFKAAEVVLSLFSFSVVAVLWTVCTELAVGVVAGCSNVVSRTNEDVSVAADCGVCVPD</sequence>